<accession>A0A447RR83</accession>
<comment type="similarity">
    <text evidence="1">Belongs to the glycosyl hydrolase 1 family.</text>
</comment>
<dbReference type="InterPro" id="IPR001360">
    <property type="entry name" value="Glyco_hydro_1"/>
</dbReference>
<dbReference type="Gene3D" id="3.20.20.80">
    <property type="entry name" value="Glycosidases"/>
    <property type="match status" value="1"/>
</dbReference>
<dbReference type="GO" id="GO:0005975">
    <property type="term" value="P:carbohydrate metabolic process"/>
    <property type="evidence" value="ECO:0007669"/>
    <property type="project" value="InterPro"/>
</dbReference>
<protein>
    <submittedName>
        <fullName evidence="3">6-phospho-beta-glucosidase</fullName>
        <ecNumber evidence="3">3.2.1.86</ecNumber>
    </submittedName>
</protein>
<dbReference type="AlphaFoldDB" id="A0A447RR83"/>
<sequence>MNEWERRGFNIRMEDGDAQILREGTCAYLGFSYYMTNAVKAEGGTGDAISGFEGSVPNPHVKASDWGWQIDPVGLRYSLCELYERYQKPLFIVENGFGGLRQSRSRRQHQR</sequence>
<evidence type="ECO:0000256" key="1">
    <source>
        <dbReference type="ARBA" id="ARBA00010838"/>
    </source>
</evidence>
<dbReference type="EMBL" id="LR134162">
    <property type="protein sequence ID" value="VEB02264.1"/>
    <property type="molecule type" value="Genomic_DNA"/>
</dbReference>
<proteinExistence type="inferred from homology"/>
<dbReference type="PROSITE" id="PS00572">
    <property type="entry name" value="GLYCOSYL_HYDROL_F1_1"/>
    <property type="match status" value="1"/>
</dbReference>
<dbReference type="GO" id="GO:0008706">
    <property type="term" value="F:6-phospho-beta-glucosidase activity"/>
    <property type="evidence" value="ECO:0007669"/>
    <property type="project" value="UniProtKB-EC"/>
</dbReference>
<dbReference type="Proteomes" id="UP000282433">
    <property type="component" value="Chromosome"/>
</dbReference>
<keyword evidence="3" id="KW-0326">Glycosidase</keyword>
<reference evidence="3 4" key="1">
    <citation type="submission" date="2018-12" db="EMBL/GenBank/DDBJ databases">
        <authorList>
            <consortium name="Pathogen Informatics"/>
        </authorList>
    </citation>
    <scope>NUCLEOTIDE SEQUENCE [LARGE SCALE GENOMIC DNA]</scope>
    <source>
        <strain evidence="3 4">NCTC13635</strain>
    </source>
</reference>
<evidence type="ECO:0000313" key="3">
    <source>
        <dbReference type="EMBL" id="VEB02264.1"/>
    </source>
</evidence>
<name>A0A447RR83_KLEPN</name>
<feature type="active site" description="Nucleophile" evidence="2">
    <location>
        <position position="94"/>
    </location>
</feature>
<dbReference type="InterPro" id="IPR018120">
    <property type="entry name" value="Glyco_hydro_1_AS"/>
</dbReference>
<dbReference type="SUPFAM" id="SSF51445">
    <property type="entry name" value="(Trans)glycosidases"/>
    <property type="match status" value="1"/>
</dbReference>
<evidence type="ECO:0000256" key="2">
    <source>
        <dbReference type="PROSITE-ProRule" id="PRU10055"/>
    </source>
</evidence>
<keyword evidence="3" id="KW-0378">Hydrolase</keyword>
<dbReference type="Pfam" id="PF00232">
    <property type="entry name" value="Glyco_hydro_1"/>
    <property type="match status" value="1"/>
</dbReference>
<organism evidence="3 4">
    <name type="scientific">Klebsiella pneumoniae</name>
    <dbReference type="NCBI Taxonomy" id="573"/>
    <lineage>
        <taxon>Bacteria</taxon>
        <taxon>Pseudomonadati</taxon>
        <taxon>Pseudomonadota</taxon>
        <taxon>Gammaproteobacteria</taxon>
        <taxon>Enterobacterales</taxon>
        <taxon>Enterobacteriaceae</taxon>
        <taxon>Klebsiella/Raoultella group</taxon>
        <taxon>Klebsiella</taxon>
        <taxon>Klebsiella pneumoniae complex</taxon>
    </lineage>
</organism>
<dbReference type="InterPro" id="IPR017853">
    <property type="entry name" value="GH"/>
</dbReference>
<dbReference type="EC" id="3.2.1.86" evidence="3"/>
<gene>
    <name evidence="3" type="primary">bglA_7</name>
    <name evidence="3" type="ORF">NCTC13635_02720</name>
</gene>
<evidence type="ECO:0000313" key="4">
    <source>
        <dbReference type="Proteomes" id="UP000282433"/>
    </source>
</evidence>